<feature type="transmembrane region" description="Helical" evidence="1">
    <location>
        <begin position="173"/>
        <end position="192"/>
    </location>
</feature>
<feature type="transmembrane region" description="Helical" evidence="1">
    <location>
        <begin position="116"/>
        <end position="136"/>
    </location>
</feature>
<gene>
    <name evidence="3" type="ORF">DEH84_10560</name>
</gene>
<accession>A0A2U8FSN0</accession>
<feature type="domain" description="Phosphatidic acid phosphatase type 2/haloperoxidase" evidence="2">
    <location>
        <begin position="117"/>
        <end position="240"/>
    </location>
</feature>
<evidence type="ECO:0000256" key="1">
    <source>
        <dbReference type="SAM" id="Phobius"/>
    </source>
</evidence>
<dbReference type="Proteomes" id="UP000244892">
    <property type="component" value="Chromosome"/>
</dbReference>
<keyword evidence="1" id="KW-0812">Transmembrane</keyword>
<dbReference type="EMBL" id="CP029210">
    <property type="protein sequence ID" value="AWI53818.1"/>
    <property type="molecule type" value="Genomic_DNA"/>
</dbReference>
<reference evidence="3 4" key="1">
    <citation type="submission" date="2018-05" db="EMBL/GenBank/DDBJ databases">
        <title>complete genome sequence of Aquabacterium olei NBRC 110486.</title>
        <authorList>
            <person name="Tang B."/>
            <person name="Chang J."/>
            <person name="Zhang L."/>
            <person name="Yang H."/>
        </authorList>
    </citation>
    <scope>NUCLEOTIDE SEQUENCE [LARGE SCALE GENOMIC DNA]</scope>
    <source>
        <strain evidence="3 4">NBRC 110486</strain>
    </source>
</reference>
<name>A0A2U8FSN0_9BURK</name>
<keyword evidence="1" id="KW-0472">Membrane</keyword>
<keyword evidence="1" id="KW-1133">Transmembrane helix</keyword>
<dbReference type="AlphaFoldDB" id="A0A2U8FSN0"/>
<dbReference type="Gene3D" id="1.20.144.10">
    <property type="entry name" value="Phosphatidic acid phosphatase type 2/haloperoxidase"/>
    <property type="match status" value="1"/>
</dbReference>
<dbReference type="InterPro" id="IPR036938">
    <property type="entry name" value="PAP2/HPO_sf"/>
</dbReference>
<proteinExistence type="predicted"/>
<feature type="transmembrane region" description="Helical" evidence="1">
    <location>
        <begin position="74"/>
        <end position="96"/>
    </location>
</feature>
<dbReference type="SMART" id="SM00014">
    <property type="entry name" value="acidPPc"/>
    <property type="match status" value="1"/>
</dbReference>
<dbReference type="CDD" id="cd03396">
    <property type="entry name" value="PAP2_like_6"/>
    <property type="match status" value="1"/>
</dbReference>
<dbReference type="KEGG" id="aon:DEH84_10560"/>
<feature type="transmembrane region" description="Helical" evidence="1">
    <location>
        <begin position="222"/>
        <end position="242"/>
    </location>
</feature>
<organism evidence="3 4">
    <name type="scientific">Aquabacterium olei</name>
    <dbReference type="NCBI Taxonomy" id="1296669"/>
    <lineage>
        <taxon>Bacteria</taxon>
        <taxon>Pseudomonadati</taxon>
        <taxon>Pseudomonadota</taxon>
        <taxon>Betaproteobacteria</taxon>
        <taxon>Burkholderiales</taxon>
        <taxon>Aquabacterium</taxon>
    </lineage>
</organism>
<feature type="transmembrane region" description="Helical" evidence="1">
    <location>
        <begin position="199"/>
        <end position="216"/>
    </location>
</feature>
<protein>
    <recommendedName>
        <fullName evidence="2">Phosphatidic acid phosphatase type 2/haloperoxidase domain-containing protein</fullName>
    </recommendedName>
</protein>
<dbReference type="InterPro" id="IPR000326">
    <property type="entry name" value="PAP2/HPO"/>
</dbReference>
<dbReference type="OrthoDB" id="9813524at2"/>
<evidence type="ECO:0000259" key="2">
    <source>
        <dbReference type="SMART" id="SM00014"/>
    </source>
</evidence>
<sequence>MRPEHAATTPDTTEQDVNDRITFLIWSTLFFALAIFGKLPGLDLLVSARYWRPEVGFIHAQDPVVVTLYTWTPWVGRALLLAMALFAFAAPAIARWLQRRGRSDAAERCAGPWRRVAALAALAAALGNGLVVEGILKNTMGRPRPVQTVEFGGPTPYVAPLRLGADPEHHRSFTSGHAATGFSLMCLGLACGPVWRRRWLLIGLVGGSVIGFGRILQGGHYLSDVLFSFYAIWLSCELVAWLDRRRQTPRTAPS</sequence>
<dbReference type="RefSeq" id="WP_109036815.1">
    <property type="nucleotide sequence ID" value="NZ_CP029210.1"/>
</dbReference>
<evidence type="ECO:0000313" key="3">
    <source>
        <dbReference type="EMBL" id="AWI53818.1"/>
    </source>
</evidence>
<evidence type="ECO:0000313" key="4">
    <source>
        <dbReference type="Proteomes" id="UP000244892"/>
    </source>
</evidence>
<dbReference type="SUPFAM" id="SSF48317">
    <property type="entry name" value="Acid phosphatase/Vanadium-dependent haloperoxidase"/>
    <property type="match status" value="1"/>
</dbReference>
<keyword evidence="4" id="KW-1185">Reference proteome</keyword>
<feature type="transmembrane region" description="Helical" evidence="1">
    <location>
        <begin position="21"/>
        <end position="39"/>
    </location>
</feature>
<dbReference type="Pfam" id="PF01569">
    <property type="entry name" value="PAP2"/>
    <property type="match status" value="1"/>
</dbReference>